<evidence type="ECO:0000256" key="3">
    <source>
        <dbReference type="SAM" id="MobiDB-lite"/>
    </source>
</evidence>
<feature type="compositionally biased region" description="Polar residues" evidence="3">
    <location>
        <begin position="719"/>
        <end position="729"/>
    </location>
</feature>
<dbReference type="OrthoDB" id="10252174at2759"/>
<keyword evidence="2" id="KW-0175">Coiled coil</keyword>
<feature type="domain" description="CENPJ tubulin-binding region" evidence="5">
    <location>
        <begin position="392"/>
        <end position="461"/>
    </location>
</feature>
<feature type="coiled-coil region" evidence="2">
    <location>
        <begin position="956"/>
        <end position="1046"/>
    </location>
</feature>
<proteinExistence type="inferred from homology"/>
<accession>A0A6P8QFD8</accession>
<dbReference type="Gene3D" id="2.60.450.20">
    <property type="match status" value="1"/>
</dbReference>
<feature type="region of interest" description="Disordered" evidence="3">
    <location>
        <begin position="805"/>
        <end position="824"/>
    </location>
</feature>
<feature type="domain" description="Centromere protein J C-terminal" evidence="4">
    <location>
        <begin position="1420"/>
        <end position="1453"/>
    </location>
</feature>
<name>A0A6P8QFD8_GEOSA</name>
<feature type="compositionally biased region" description="Basic residues" evidence="3">
    <location>
        <begin position="845"/>
        <end position="855"/>
    </location>
</feature>
<keyword evidence="6" id="KW-1185">Reference proteome</keyword>
<dbReference type="GO" id="GO:0060271">
    <property type="term" value="P:cilium assembly"/>
    <property type="evidence" value="ECO:0007669"/>
    <property type="project" value="TreeGrafter"/>
</dbReference>
<comment type="similarity">
    <text evidence="1">Belongs to the TCP10 family.</text>
</comment>
<evidence type="ECO:0000313" key="6">
    <source>
        <dbReference type="Proteomes" id="UP000515159"/>
    </source>
</evidence>
<dbReference type="InterPro" id="IPR026581">
    <property type="entry name" value="TCP10L/CENPJ"/>
</dbReference>
<feature type="compositionally biased region" description="Polar residues" evidence="3">
    <location>
        <begin position="1131"/>
        <end position="1150"/>
    </location>
</feature>
<feature type="compositionally biased region" description="Basic and acidic residues" evidence="3">
    <location>
        <begin position="696"/>
        <end position="713"/>
    </location>
</feature>
<evidence type="ECO:0000259" key="5">
    <source>
        <dbReference type="Pfam" id="PF25779"/>
    </source>
</evidence>
<dbReference type="PANTHER" id="PTHR10331:SF25">
    <property type="entry name" value="T-COMPLEX PROTEIN 10A-RELATED"/>
    <property type="match status" value="1"/>
</dbReference>
<evidence type="ECO:0000313" key="7">
    <source>
        <dbReference type="RefSeq" id="XP_033795294.1"/>
    </source>
</evidence>
<protein>
    <submittedName>
        <fullName evidence="7">Centromere protein J-like isoform X1</fullName>
    </submittedName>
</protein>
<dbReference type="InterPro" id="IPR058029">
    <property type="entry name" value="Tubulin-bd_CENPJ"/>
</dbReference>
<dbReference type="GO" id="GO:0005814">
    <property type="term" value="C:centriole"/>
    <property type="evidence" value="ECO:0007669"/>
    <property type="project" value="TreeGrafter"/>
</dbReference>
<dbReference type="GO" id="GO:0061511">
    <property type="term" value="P:centriole elongation"/>
    <property type="evidence" value="ECO:0007669"/>
    <property type="project" value="TreeGrafter"/>
</dbReference>
<dbReference type="RefSeq" id="XP_033795294.1">
    <property type="nucleotide sequence ID" value="XM_033939403.1"/>
</dbReference>
<dbReference type="InParanoid" id="A0A6P8QFD8"/>
<evidence type="ECO:0000256" key="1">
    <source>
        <dbReference type="ARBA" id="ARBA00005627"/>
    </source>
</evidence>
<dbReference type="KEGG" id="gsh:117358015"/>
<feature type="region of interest" description="Disordered" evidence="3">
    <location>
        <begin position="845"/>
        <end position="867"/>
    </location>
</feature>
<dbReference type="GO" id="GO:0015631">
    <property type="term" value="F:tubulin binding"/>
    <property type="evidence" value="ECO:0007669"/>
    <property type="project" value="TreeGrafter"/>
</dbReference>
<feature type="domain" description="Centromere protein J C-terminal" evidence="4">
    <location>
        <begin position="1458"/>
        <end position="1487"/>
    </location>
</feature>
<feature type="domain" description="Centromere protein J C-terminal" evidence="4">
    <location>
        <begin position="1383"/>
        <end position="1415"/>
    </location>
</feature>
<dbReference type="InterPro" id="IPR047002">
    <property type="entry name" value="Tcp10_C_sf"/>
</dbReference>
<dbReference type="PANTHER" id="PTHR10331">
    <property type="entry name" value="T COMPLEX PROTEIN 10"/>
    <property type="match status" value="1"/>
</dbReference>
<feature type="domain" description="Centromere protein J C-terminal" evidence="4">
    <location>
        <begin position="1310"/>
        <end position="1343"/>
    </location>
</feature>
<feature type="compositionally biased region" description="Low complexity" evidence="3">
    <location>
        <begin position="810"/>
        <end position="821"/>
    </location>
</feature>
<sequence>MGWVEFTCSRCSVYCYCSDAGVTPELGYSRSSSVVKASSSRYQWDPRITSSSETESRQVLENGIPFAFRVEVFFILKEKNKYAKSILSGCHTLFISFQLELQIHRMDFRNLDKVIDTVNERMPDVSMRLPAAVVQNMESSEITARLTNHDYVSGEQADPVCSSSTALLEVAEGSKVFQDIGQLNHLVNTVLYPPLLTPDLSLEFQRETLHTNKTSKPMELVHCLENNQENVVHSAVMPQSLGQQEQLMIQKMEQLQRLVKEQQKIITLINPGLAFSSGITSQLVAMTQGPVPGCSATSFPILVPTGVSSQANSFTCAPLTMQSTVMRRSPVSSLNSNCTEAIHSPMQTENESLPEKVSSPKLLCPIKEENGEKLVNQIPLSPFGVRPRAGSHEDRPIRPGIGERQRTFEEFVEEQLRVDSEIVEKIQSQQLEEQQKDSVEGKAAICRSFLKRREGIFRFEKNKDNHLKDHGRESSAHLSRSKSVDCQRRLSLPSLYGTGKFQLNKHPFLVQQSSTPAHRATKEENKTSPLFNSEINSQIGNGKDDLELNSEKDIGLILRPNAASPSHLNRTEHQYKHSDQKYETSLYVTDTHNAQFTNSTVNSFITDSISAESKSLTIPTLGVKDDPDPSGNSHFKQMMKRLQESSGLHKLEENHAKLEDVSAGLTKEKVVADCNKGAGFKKINDKIVQVIAKSSDNTDKEKSKQSIDYERKLQGSGNGINSWGIKQNYSDTGSSSSDSEDDPKSHCYQWPTWDVPSKRGHIATNLDLSDADYANDDPSGAEDVIPKQTHRKSLIKKLDALGLSEQQDHSFSTSNSGSSNGIDKSTVSKTFSSLRKSPFCISKSFRKQKGPKKRSGNPNANINNDLQQPSTCDLVASLFPALKKVDIKEMSQDKKLSEDVVDEKELIGKLEELENERSIFNGENPLLAKMKEEQEKAMHFLRKQMDHLGKMKGKELNHLEEYKKEEIRKLQQEKDELKKQIEAANVSNQSREEIEMLKHQISELQKHLRRNESRWSSSHSHLQNQIEALTKENLELRDELQASEHQWLETEKNSDELDLRKPETPVSEAILKGTSLTKSELTTWHNGHKSHSTTSFRRKTPLQKQTFAETVAKATSHVVERAESLKAGSRESGNGASSVSFHSRSATPTGRRTPHQGHVTLFEPEKTMYLPLDNQQRKSPVPISYLNMFKKNNSLSYDKGRHSSNSSSSEDILLHSIRKEGVSGGTFHSNSEETQENENHISNKPQVSQKSWERTVCTMTNPRSRSETPSGRRTPADTTSGAVIKQTCLKKPILSRRSSLYMENKSGEEEVQEDIQYPDGKVEQLLTDGRRIVTFCNGTKKEISADGKSTTVTFFNGDIKKITSDQRVIYYYADAQTTHTTYPDGLEVLQFPNNQIEKHHPDGTKEIVFPDGTVKHLYEDRHEETTFPDGTIVKVEKNGDKTVVFNNGQKEIHTAQFKRREYPDGTIKTVYSNGRQETKYSSGRVRIKDREGNIIIDKK</sequence>
<evidence type="ECO:0000256" key="2">
    <source>
        <dbReference type="SAM" id="Coils"/>
    </source>
</evidence>
<dbReference type="GO" id="GO:0005813">
    <property type="term" value="C:centrosome"/>
    <property type="evidence" value="ECO:0007669"/>
    <property type="project" value="TreeGrafter"/>
</dbReference>
<organism evidence="6 7">
    <name type="scientific">Geotrypetes seraphini</name>
    <name type="common">Gaboon caecilian</name>
    <name type="synonym">Caecilia seraphini</name>
    <dbReference type="NCBI Taxonomy" id="260995"/>
    <lineage>
        <taxon>Eukaryota</taxon>
        <taxon>Metazoa</taxon>
        <taxon>Chordata</taxon>
        <taxon>Craniata</taxon>
        <taxon>Vertebrata</taxon>
        <taxon>Euteleostomi</taxon>
        <taxon>Amphibia</taxon>
        <taxon>Gymnophiona</taxon>
        <taxon>Geotrypetes</taxon>
    </lineage>
</organism>
<feature type="region of interest" description="Disordered" evidence="3">
    <location>
        <begin position="694"/>
        <end position="752"/>
    </location>
</feature>
<dbReference type="Pfam" id="PF25779">
    <property type="entry name" value="Tubulin-bind_CPAP"/>
    <property type="match status" value="1"/>
</dbReference>
<gene>
    <name evidence="7" type="primary">LOC117358015</name>
</gene>
<feature type="compositionally biased region" description="Polar residues" evidence="3">
    <location>
        <begin position="856"/>
        <end position="867"/>
    </location>
</feature>
<evidence type="ECO:0000259" key="4">
    <source>
        <dbReference type="Pfam" id="PF07202"/>
    </source>
</evidence>
<dbReference type="Proteomes" id="UP000515159">
    <property type="component" value="Chromosome 3"/>
</dbReference>
<dbReference type="InterPro" id="IPR009852">
    <property type="entry name" value="CENPJ_C_dom"/>
</dbReference>
<feature type="region of interest" description="Disordered" evidence="3">
    <location>
        <begin position="1122"/>
        <end position="1157"/>
    </location>
</feature>
<reference evidence="7" key="1">
    <citation type="submission" date="2025-08" db="UniProtKB">
        <authorList>
            <consortium name="RefSeq"/>
        </authorList>
    </citation>
    <scope>IDENTIFICATION</scope>
</reference>
<feature type="compositionally biased region" description="Polar residues" evidence="3">
    <location>
        <begin position="1240"/>
        <end position="1250"/>
    </location>
</feature>
<dbReference type="GeneID" id="117358015"/>
<feature type="region of interest" description="Disordered" evidence="3">
    <location>
        <begin position="1222"/>
        <end position="1279"/>
    </location>
</feature>
<feature type="compositionally biased region" description="Polar residues" evidence="3">
    <location>
        <begin position="1257"/>
        <end position="1279"/>
    </location>
</feature>
<dbReference type="Pfam" id="PF07202">
    <property type="entry name" value="Tcp10_C"/>
    <property type="match status" value="4"/>
</dbReference>